<evidence type="ECO:0000256" key="1">
    <source>
        <dbReference type="SAM" id="Phobius"/>
    </source>
</evidence>
<feature type="non-terminal residue" evidence="2">
    <location>
        <position position="1"/>
    </location>
</feature>
<keyword evidence="1" id="KW-1133">Transmembrane helix</keyword>
<name>A0A382TE21_9ZZZZ</name>
<dbReference type="AlphaFoldDB" id="A0A382TE21"/>
<gene>
    <name evidence="2" type="ORF">METZ01_LOCUS373117</name>
</gene>
<evidence type="ECO:0008006" key="3">
    <source>
        <dbReference type="Google" id="ProtNLM"/>
    </source>
</evidence>
<dbReference type="EMBL" id="UINC01135854">
    <property type="protein sequence ID" value="SVD20263.1"/>
    <property type="molecule type" value="Genomic_DNA"/>
</dbReference>
<sequence>ILLMVNKQKKEKKMKKVKVKEEASDTSALSILGGLLIVLAIVDFGLSWTGVNLTGFLGPEVSRFTPMIFGFIGASLLSAGKESG</sequence>
<keyword evidence="1" id="KW-0472">Membrane</keyword>
<keyword evidence="1" id="KW-0812">Transmembrane</keyword>
<organism evidence="2">
    <name type="scientific">marine metagenome</name>
    <dbReference type="NCBI Taxonomy" id="408172"/>
    <lineage>
        <taxon>unclassified sequences</taxon>
        <taxon>metagenomes</taxon>
        <taxon>ecological metagenomes</taxon>
    </lineage>
</organism>
<feature type="transmembrane region" description="Helical" evidence="1">
    <location>
        <begin position="61"/>
        <end position="79"/>
    </location>
</feature>
<accession>A0A382TE21</accession>
<evidence type="ECO:0000313" key="2">
    <source>
        <dbReference type="EMBL" id="SVD20263.1"/>
    </source>
</evidence>
<feature type="transmembrane region" description="Helical" evidence="1">
    <location>
        <begin position="28"/>
        <end position="49"/>
    </location>
</feature>
<proteinExistence type="predicted"/>
<protein>
    <recommendedName>
        <fullName evidence="3">DNA translocase FtsK 4TM region domain-containing protein</fullName>
    </recommendedName>
</protein>
<reference evidence="2" key="1">
    <citation type="submission" date="2018-05" db="EMBL/GenBank/DDBJ databases">
        <authorList>
            <person name="Lanie J.A."/>
            <person name="Ng W.-L."/>
            <person name="Kazmierczak K.M."/>
            <person name="Andrzejewski T.M."/>
            <person name="Davidsen T.M."/>
            <person name="Wayne K.J."/>
            <person name="Tettelin H."/>
            <person name="Glass J.I."/>
            <person name="Rusch D."/>
            <person name="Podicherti R."/>
            <person name="Tsui H.-C.T."/>
            <person name="Winkler M.E."/>
        </authorList>
    </citation>
    <scope>NUCLEOTIDE SEQUENCE</scope>
</reference>